<dbReference type="PROSITE" id="PS51886">
    <property type="entry name" value="TLDC"/>
    <property type="match status" value="1"/>
</dbReference>
<evidence type="ECO:0000313" key="5">
    <source>
        <dbReference type="EMBL" id="PFX16083.1"/>
    </source>
</evidence>
<dbReference type="InterPro" id="IPR003599">
    <property type="entry name" value="Ig_sub"/>
</dbReference>
<organism evidence="5 6">
    <name type="scientific">Stylophora pistillata</name>
    <name type="common">Smooth cauliflower coral</name>
    <dbReference type="NCBI Taxonomy" id="50429"/>
    <lineage>
        <taxon>Eukaryota</taxon>
        <taxon>Metazoa</taxon>
        <taxon>Cnidaria</taxon>
        <taxon>Anthozoa</taxon>
        <taxon>Hexacorallia</taxon>
        <taxon>Scleractinia</taxon>
        <taxon>Astrocoeniina</taxon>
        <taxon>Pocilloporidae</taxon>
        <taxon>Stylophora</taxon>
    </lineage>
</organism>
<keyword evidence="6" id="KW-1185">Reference proteome</keyword>
<dbReference type="STRING" id="50429.A0A2B4RGX7"/>
<comment type="caution">
    <text evidence="5">The sequence shown here is derived from an EMBL/GenBank/DDBJ whole genome shotgun (WGS) entry which is preliminary data.</text>
</comment>
<accession>A0A2B4RGX7</accession>
<reference evidence="6" key="1">
    <citation type="journal article" date="2017" name="bioRxiv">
        <title>Comparative analysis of the genomes of Stylophora pistillata and Acropora digitifera provides evidence for extensive differences between species of corals.</title>
        <authorList>
            <person name="Voolstra C.R."/>
            <person name="Li Y."/>
            <person name="Liew Y.J."/>
            <person name="Baumgarten S."/>
            <person name="Zoccola D."/>
            <person name="Flot J.-F."/>
            <person name="Tambutte S."/>
            <person name="Allemand D."/>
            <person name="Aranda M."/>
        </authorList>
    </citation>
    <scope>NUCLEOTIDE SEQUENCE [LARGE SCALE GENOMIC DNA]</scope>
</reference>
<dbReference type="SMART" id="SM00409">
    <property type="entry name" value="IG"/>
    <property type="match status" value="1"/>
</dbReference>
<keyword evidence="2" id="KW-0472">Membrane</keyword>
<name>A0A2B4RGX7_STYPI</name>
<feature type="region of interest" description="Disordered" evidence="1">
    <location>
        <begin position="138"/>
        <end position="215"/>
    </location>
</feature>
<dbReference type="AlphaFoldDB" id="A0A2B4RGX7"/>
<feature type="domain" description="Ig-like" evidence="3">
    <location>
        <begin position="213"/>
        <end position="297"/>
    </location>
</feature>
<protein>
    <submittedName>
        <fullName evidence="5">Collagen alpha-1(VI) chain</fullName>
    </submittedName>
</protein>
<sequence length="480" mass="51982">MDIDAHQTKIPSSEKRSDHFQKASSLLSVAAIMMTVALFVRTETNMKILDSKFTQKIQEMGDSLDSLRVARQVLLTDSDISKGMEHKVNIVRRSLTSNESDSVNEAEADNGFKKYVTSIVTESIGTYCLSPGKVCVAGPRGLKGTPGNRGRRGPKGTKGETGTKGFMGPPGKSGKQGIKGDVGNPGIKGDKGDKGVPGHPGPKGEPGQSLSAPDVNVSPVSLTVTENQTAIFHCSATGHPKPKVSWRKINGAELVTTDGPDTALHVRTAGYNDSGSYMCTATSVLGKAQKMAKLYVEGFRWRSSILRDNVFYQSHLNQFLTPAVGSHPQWLLCYRASTHGWDVSTFHSNCDGKRNTVTIVKAGQYLFGGYTDIPWESSGGWTSTPNAFLFSLHNKEGLAPFKSVVKKPYRAMFRHSCCGPVFGTGHDIYITNNANSNHNSHAKFGYENVYSVPSGVQNKQALLAGSHPFTPDDWEVFYLG</sequence>
<feature type="transmembrane region" description="Helical" evidence="2">
    <location>
        <begin position="20"/>
        <end position="40"/>
    </location>
</feature>
<dbReference type="InterPro" id="IPR007110">
    <property type="entry name" value="Ig-like_dom"/>
</dbReference>
<dbReference type="Pfam" id="PF07679">
    <property type="entry name" value="I-set"/>
    <property type="match status" value="1"/>
</dbReference>
<evidence type="ECO:0000256" key="2">
    <source>
        <dbReference type="SAM" id="Phobius"/>
    </source>
</evidence>
<evidence type="ECO:0000313" key="6">
    <source>
        <dbReference type="Proteomes" id="UP000225706"/>
    </source>
</evidence>
<dbReference type="EMBL" id="LSMT01000578">
    <property type="protein sequence ID" value="PFX16083.1"/>
    <property type="molecule type" value="Genomic_DNA"/>
</dbReference>
<dbReference type="OrthoDB" id="5986705at2759"/>
<dbReference type="PANTHER" id="PTHR24637">
    <property type="entry name" value="COLLAGEN"/>
    <property type="match status" value="1"/>
</dbReference>
<evidence type="ECO:0000259" key="3">
    <source>
        <dbReference type="PROSITE" id="PS50835"/>
    </source>
</evidence>
<keyword evidence="2" id="KW-0812">Transmembrane</keyword>
<proteinExistence type="predicted"/>
<evidence type="ECO:0000259" key="4">
    <source>
        <dbReference type="PROSITE" id="PS51886"/>
    </source>
</evidence>
<dbReference type="InterPro" id="IPR036179">
    <property type="entry name" value="Ig-like_dom_sf"/>
</dbReference>
<dbReference type="InterPro" id="IPR008160">
    <property type="entry name" value="Collagen"/>
</dbReference>
<evidence type="ECO:0000256" key="1">
    <source>
        <dbReference type="SAM" id="MobiDB-lite"/>
    </source>
</evidence>
<dbReference type="InterPro" id="IPR006571">
    <property type="entry name" value="TLDc_dom"/>
</dbReference>
<feature type="domain" description="TLDc" evidence="4">
    <location>
        <begin position="304"/>
        <end position="480"/>
    </location>
</feature>
<dbReference type="SUPFAM" id="SSF48726">
    <property type="entry name" value="Immunoglobulin"/>
    <property type="match status" value="1"/>
</dbReference>
<dbReference type="Pfam" id="PF01391">
    <property type="entry name" value="Collagen"/>
    <property type="match status" value="1"/>
</dbReference>
<dbReference type="InterPro" id="IPR013098">
    <property type="entry name" value="Ig_I-set"/>
</dbReference>
<dbReference type="SMART" id="SM00584">
    <property type="entry name" value="TLDc"/>
    <property type="match status" value="1"/>
</dbReference>
<dbReference type="InterPro" id="IPR003598">
    <property type="entry name" value="Ig_sub2"/>
</dbReference>
<dbReference type="PROSITE" id="PS50835">
    <property type="entry name" value="IG_LIKE"/>
    <property type="match status" value="1"/>
</dbReference>
<dbReference type="SMART" id="SM00408">
    <property type="entry name" value="IGc2"/>
    <property type="match status" value="1"/>
</dbReference>
<dbReference type="Gene3D" id="2.60.40.10">
    <property type="entry name" value="Immunoglobulins"/>
    <property type="match status" value="1"/>
</dbReference>
<dbReference type="Pfam" id="PF07534">
    <property type="entry name" value="TLD"/>
    <property type="match status" value="1"/>
</dbReference>
<gene>
    <name evidence="5" type="primary">COL6A1</name>
    <name evidence="5" type="ORF">AWC38_SpisGene19659</name>
</gene>
<keyword evidence="5" id="KW-0176">Collagen</keyword>
<dbReference type="Proteomes" id="UP000225706">
    <property type="component" value="Unassembled WGS sequence"/>
</dbReference>
<dbReference type="GO" id="GO:0005581">
    <property type="term" value="C:collagen trimer"/>
    <property type="evidence" value="ECO:0007669"/>
    <property type="project" value="UniProtKB-KW"/>
</dbReference>
<keyword evidence="2" id="KW-1133">Transmembrane helix</keyword>
<dbReference type="InterPro" id="IPR013783">
    <property type="entry name" value="Ig-like_fold"/>
</dbReference>